<dbReference type="Proteomes" id="UP000269721">
    <property type="component" value="Unassembled WGS sequence"/>
</dbReference>
<proteinExistence type="predicted"/>
<organism evidence="1 2">
    <name type="scientific">Blyttiomyces helicus</name>
    <dbReference type="NCBI Taxonomy" id="388810"/>
    <lineage>
        <taxon>Eukaryota</taxon>
        <taxon>Fungi</taxon>
        <taxon>Fungi incertae sedis</taxon>
        <taxon>Chytridiomycota</taxon>
        <taxon>Chytridiomycota incertae sedis</taxon>
        <taxon>Chytridiomycetes</taxon>
        <taxon>Chytridiomycetes incertae sedis</taxon>
        <taxon>Blyttiomyces</taxon>
    </lineage>
</organism>
<sequence length="138" mass="14956">MSSQKLVHSISANLVSTKDLNVFGAWVLKGINVVSPTTETYLIVNAAPPGVIIAPTSPLQEVVVKFPQNCADSTIIFVSFTQDVQNVVFSDGKFANKASIGPFVTAGDSITLFYNKSSNKWFKLSGSSSIRVQWKSRQ</sequence>
<dbReference type="EMBL" id="KZ993809">
    <property type="protein sequence ID" value="RKO94848.1"/>
    <property type="molecule type" value="Genomic_DNA"/>
</dbReference>
<accession>A0A4P9WSB6</accession>
<name>A0A4P9WSB6_9FUNG</name>
<evidence type="ECO:0000313" key="1">
    <source>
        <dbReference type="EMBL" id="RKO94848.1"/>
    </source>
</evidence>
<evidence type="ECO:0000313" key="2">
    <source>
        <dbReference type="Proteomes" id="UP000269721"/>
    </source>
</evidence>
<dbReference type="AlphaFoldDB" id="A0A4P9WSB6"/>
<keyword evidence="2" id="KW-1185">Reference proteome</keyword>
<reference evidence="2" key="1">
    <citation type="journal article" date="2018" name="Nat. Microbiol.">
        <title>Leveraging single-cell genomics to expand the fungal tree of life.</title>
        <authorList>
            <person name="Ahrendt S.R."/>
            <person name="Quandt C.A."/>
            <person name="Ciobanu D."/>
            <person name="Clum A."/>
            <person name="Salamov A."/>
            <person name="Andreopoulos B."/>
            <person name="Cheng J.F."/>
            <person name="Woyke T."/>
            <person name="Pelin A."/>
            <person name="Henrissat B."/>
            <person name="Reynolds N.K."/>
            <person name="Benny G.L."/>
            <person name="Smith M.E."/>
            <person name="James T.Y."/>
            <person name="Grigoriev I.V."/>
        </authorList>
    </citation>
    <scope>NUCLEOTIDE SEQUENCE [LARGE SCALE GENOMIC DNA]</scope>
</reference>
<protein>
    <submittedName>
        <fullName evidence="1">Uncharacterized protein</fullName>
    </submittedName>
</protein>
<gene>
    <name evidence="1" type="ORF">BDK51DRAFT_34353</name>
</gene>